<dbReference type="InterPro" id="IPR018490">
    <property type="entry name" value="cNMP-bd_dom_sf"/>
</dbReference>
<dbReference type="PANTHER" id="PTHR24567">
    <property type="entry name" value="CRP FAMILY TRANSCRIPTIONAL REGULATORY PROTEIN"/>
    <property type="match status" value="1"/>
</dbReference>
<keyword evidence="2" id="KW-0238">DNA-binding</keyword>
<dbReference type="PANTHER" id="PTHR24567:SF74">
    <property type="entry name" value="HTH-TYPE TRANSCRIPTIONAL REGULATOR ARCR"/>
    <property type="match status" value="1"/>
</dbReference>
<dbReference type="Pfam" id="PF00027">
    <property type="entry name" value="cNMP_binding"/>
    <property type="match status" value="1"/>
</dbReference>
<feature type="domain" description="Cyclic nucleotide-binding" evidence="4">
    <location>
        <begin position="15"/>
        <end position="116"/>
    </location>
</feature>
<evidence type="ECO:0000256" key="3">
    <source>
        <dbReference type="ARBA" id="ARBA00023163"/>
    </source>
</evidence>
<reference evidence="5 6" key="1">
    <citation type="submission" date="2018-11" db="EMBL/GenBank/DDBJ databases">
        <authorList>
            <person name="Stevens M.J."/>
            <person name="Cernela N."/>
            <person name="Spoerry Serrano N."/>
            <person name="Schmitt S."/>
            <person name="Schrenzel J."/>
            <person name="Stephan R."/>
        </authorList>
    </citation>
    <scope>NUCLEOTIDE SEQUENCE [LARGE SCALE GENOMIC DNA]</scope>
    <source>
        <strain evidence="5 6">PP422</strain>
    </source>
</reference>
<reference evidence="5 6" key="2">
    <citation type="submission" date="2018-12" db="EMBL/GenBank/DDBJ databases">
        <title>Whole-genome sequences of fifteen clinical Streptococcus suis strains isolated from pigs between 2006 and 2018.</title>
        <authorList>
            <person name="Stevens M.J.A."/>
            <person name="Cernela N."/>
            <person name="Spoerry Serrano N."/>
            <person name="Schmitt S."/>
            <person name="Schrenzel J."/>
            <person name="Stephan R."/>
        </authorList>
    </citation>
    <scope>NUCLEOTIDE SEQUENCE [LARGE SCALE GENOMIC DNA]</scope>
    <source>
        <strain evidence="5 6">PP422</strain>
    </source>
</reference>
<dbReference type="InterPro" id="IPR036390">
    <property type="entry name" value="WH_DNA-bd_sf"/>
</dbReference>
<dbReference type="SUPFAM" id="SSF46785">
    <property type="entry name" value="Winged helix' DNA-binding domain"/>
    <property type="match status" value="1"/>
</dbReference>
<dbReference type="InterPro" id="IPR012318">
    <property type="entry name" value="HTH_CRP"/>
</dbReference>
<evidence type="ECO:0000313" key="6">
    <source>
        <dbReference type="Proteomes" id="UP000274117"/>
    </source>
</evidence>
<comment type="caution">
    <text evidence="5">The sequence shown here is derived from an EMBL/GenBank/DDBJ whole genome shotgun (WGS) entry which is preliminary data.</text>
</comment>
<dbReference type="SUPFAM" id="SSF51206">
    <property type="entry name" value="cAMP-binding domain-like"/>
    <property type="match status" value="1"/>
</dbReference>
<dbReference type="Gene3D" id="2.60.120.10">
    <property type="entry name" value="Jelly Rolls"/>
    <property type="match status" value="1"/>
</dbReference>
<keyword evidence="3" id="KW-0804">Transcription</keyword>
<organism evidence="5 6">
    <name type="scientific">Streptococcus suis</name>
    <dbReference type="NCBI Taxonomy" id="1307"/>
    <lineage>
        <taxon>Bacteria</taxon>
        <taxon>Bacillati</taxon>
        <taxon>Bacillota</taxon>
        <taxon>Bacilli</taxon>
        <taxon>Lactobacillales</taxon>
        <taxon>Streptococcaceae</taxon>
        <taxon>Streptococcus</taxon>
    </lineage>
</organism>
<gene>
    <name evidence="5" type="ORF">EI998_02190</name>
</gene>
<dbReference type="EMBL" id="RSDO01000003">
    <property type="protein sequence ID" value="RRR54674.1"/>
    <property type="molecule type" value="Genomic_DNA"/>
</dbReference>
<dbReference type="Pfam" id="PF13545">
    <property type="entry name" value="HTH_Crp_2"/>
    <property type="match status" value="1"/>
</dbReference>
<proteinExistence type="predicted"/>
<evidence type="ECO:0000256" key="2">
    <source>
        <dbReference type="ARBA" id="ARBA00023125"/>
    </source>
</evidence>
<dbReference type="CDD" id="cd00038">
    <property type="entry name" value="CAP_ED"/>
    <property type="match status" value="1"/>
</dbReference>
<evidence type="ECO:0000313" key="5">
    <source>
        <dbReference type="EMBL" id="RRR54674.1"/>
    </source>
</evidence>
<sequence>MITTDQYMYLKNHPSFNQLSVEHFDQLAKEIRFRKIPKGQIIFYAEDKRDYLFVIGKGYARIEQYDETDTYSYLDYIRQGGSFPFGDMFQDKTYHYTAIAITDLEYFIIPMALYEKYSMRNPRQLVYINRKLSNILRFQELRLRNAMVSKASSRVVQVLALLYWDMCRREFLEELPFDISIQEIARLAATTRETASHVCKELKEADKIAYGHKRLTYKDVPFFLKSLN</sequence>
<dbReference type="InterPro" id="IPR000595">
    <property type="entry name" value="cNMP-bd_dom"/>
</dbReference>
<name>A0A426THW6_STRSU</name>
<dbReference type="GO" id="GO:0003677">
    <property type="term" value="F:DNA binding"/>
    <property type="evidence" value="ECO:0007669"/>
    <property type="project" value="UniProtKB-KW"/>
</dbReference>
<dbReference type="GO" id="GO:0003700">
    <property type="term" value="F:DNA-binding transcription factor activity"/>
    <property type="evidence" value="ECO:0007669"/>
    <property type="project" value="TreeGrafter"/>
</dbReference>
<dbReference type="Gene3D" id="1.10.10.10">
    <property type="entry name" value="Winged helix-like DNA-binding domain superfamily/Winged helix DNA-binding domain"/>
    <property type="match status" value="1"/>
</dbReference>
<dbReference type="GO" id="GO:0005829">
    <property type="term" value="C:cytosol"/>
    <property type="evidence" value="ECO:0007669"/>
    <property type="project" value="TreeGrafter"/>
</dbReference>
<dbReference type="InterPro" id="IPR050397">
    <property type="entry name" value="Env_Response_Regulators"/>
</dbReference>
<dbReference type="SMART" id="SM00100">
    <property type="entry name" value="cNMP"/>
    <property type="match status" value="1"/>
</dbReference>
<evidence type="ECO:0000259" key="4">
    <source>
        <dbReference type="PROSITE" id="PS50042"/>
    </source>
</evidence>
<dbReference type="PROSITE" id="PS50042">
    <property type="entry name" value="CNMP_BINDING_3"/>
    <property type="match status" value="1"/>
</dbReference>
<dbReference type="InterPro" id="IPR036388">
    <property type="entry name" value="WH-like_DNA-bd_sf"/>
</dbReference>
<protein>
    <submittedName>
        <fullName evidence="5">Crp/Fnr family transcriptional regulator</fullName>
    </submittedName>
</protein>
<dbReference type="AlphaFoldDB" id="A0A426THW6"/>
<evidence type="ECO:0000256" key="1">
    <source>
        <dbReference type="ARBA" id="ARBA00023015"/>
    </source>
</evidence>
<accession>A0A426THW6</accession>
<dbReference type="Proteomes" id="UP000274117">
    <property type="component" value="Unassembled WGS sequence"/>
</dbReference>
<dbReference type="InterPro" id="IPR014710">
    <property type="entry name" value="RmlC-like_jellyroll"/>
</dbReference>
<keyword evidence="1" id="KW-0805">Transcription regulation</keyword>